<evidence type="ECO:0000313" key="4">
    <source>
        <dbReference type="Proteomes" id="UP000566440"/>
    </source>
</evidence>
<keyword evidence="1" id="KW-0175">Coiled coil</keyword>
<name>A0A7K9T211_9PICI</name>
<sequence>MKSTRSSSSLQGAGAGSVELSLMGLPAPVSQRPGRASPARHMARSVSVTTDSKPKRNALEDAGSRAMNNLRRSNSTTQVTQQGNSTASSEQMGDFLAFFESNSGGRKKPASLSKTSLEKKTTWNILDDQPRVPPGPSSPHGVEPPAGMRRKEAAVLLAANFTANNRSNKGAMGNCVTTMVHNNYSTTEKGPAPKSSNQAPSSLNNVVKATSNEDSESSSLVKSQKNFSSNNIITCNNNSSLSQRKEVTEEEAERFIQQVNMAAVTIQRWYRRHAQRHRAAAAALGRLLASKREERQQQLEAGNILALRERKEEERRQVREEKARLARRAAIQELHQKRAQKALDAKHLAEELVLVKESRRVGKKKAARAAPARNPSPGSSITKANNAEPESSLVPAEPEGGGHTDAGSRPSQGPRAEDKPQGVSCREMGGEDLETVVTAASRAQSKVTLSELLDTLRLLEEEPELLPPPKLFKKDRYAWVDGEPNSNSLTADNLEKFGKLNHSPGVPEDGALLSEAKLQSIISFLDEMEKSEQERPRSAASATQREGLLFEEELAHLEQASAVATEVTSSIMRLKLEVEEKKRTISLLQTALAQQRELTVQHVKQTEKELGHQLRLQREQYEAAIQRHLTFIDQLIEEKKVLSEKCEAVVAELKQVDQKYSKKITQMQEQHELEIKKMKELMSATEKIRREKWMDEKTKKIKEITVKGLEPEIQKLIAKHKQDIRKLKMLHEAELLQSDERAAQRYGRQAAELRDLLEREKEEQSQRERERAWQRCEQQLEQEEQALQQQRRRLYAEVAEEKERLSQQAARQRAEVEELRQQLEASSSAVTRVLKEEYAKEKEEQERRHQAEVKLLKERMEMEKQAWEANYMKKEEAWLLSRERELQEELRKERDKEIELVIERLEADMSSAKEECERAAENRIKRIRDKYELELQELERSERKLQERCNELKGRLAELEGESIRLQGLLKHKEQEVEEIQKARDQLAQERSSVAEVIRQEFAERLLGAEEENKRLKAELAEMRARQRLELDRVVQEKDQELEEVHRRVKMAVARKEESVSSLRRQYEAAVQRAEHLEALLEQQRKQLLATK</sequence>
<dbReference type="GO" id="GO:0035735">
    <property type="term" value="P:intraciliary transport involved in cilium assembly"/>
    <property type="evidence" value="ECO:0007669"/>
    <property type="project" value="InterPro"/>
</dbReference>
<comment type="caution">
    <text evidence="3">The sequence shown here is derived from an EMBL/GenBank/DDBJ whole genome shotgun (WGS) entry which is preliminary data.</text>
</comment>
<feature type="compositionally biased region" description="Polar residues" evidence="2">
    <location>
        <begin position="66"/>
        <end position="91"/>
    </location>
</feature>
<gene>
    <name evidence="3" type="primary">Cep131</name>
    <name evidence="3" type="ORF">GALDEA_R09255</name>
</gene>
<dbReference type="GO" id="GO:0034451">
    <property type="term" value="C:centriolar satellite"/>
    <property type="evidence" value="ECO:0007669"/>
    <property type="project" value="TreeGrafter"/>
</dbReference>
<dbReference type="PANTHER" id="PTHR31540:SF1">
    <property type="entry name" value="CENTROSOMAL PROTEIN OF 131 KDA"/>
    <property type="match status" value="1"/>
</dbReference>
<feature type="non-terminal residue" evidence="3">
    <location>
        <position position="1"/>
    </location>
</feature>
<reference evidence="3 4" key="1">
    <citation type="submission" date="2019-09" db="EMBL/GenBank/DDBJ databases">
        <title>Bird 10,000 Genomes (B10K) Project - Family phase.</title>
        <authorList>
            <person name="Zhang G."/>
        </authorList>
    </citation>
    <scope>NUCLEOTIDE SEQUENCE [LARGE SCALE GENOMIC DNA]</scope>
    <source>
        <strain evidence="3">B10K-DU-001-62</strain>
        <tissue evidence="3">Muscle</tissue>
    </source>
</reference>
<feature type="coiled-coil region" evidence="1">
    <location>
        <begin position="632"/>
        <end position="670"/>
    </location>
</feature>
<feature type="compositionally biased region" description="Basic and acidic residues" evidence="2">
    <location>
        <begin position="52"/>
        <end position="63"/>
    </location>
</feature>
<keyword evidence="4" id="KW-1185">Reference proteome</keyword>
<evidence type="ECO:0000313" key="3">
    <source>
        <dbReference type="EMBL" id="NXI41691.1"/>
    </source>
</evidence>
<proteinExistence type="predicted"/>
<feature type="region of interest" description="Disordered" evidence="2">
    <location>
        <begin position="359"/>
        <end position="426"/>
    </location>
</feature>
<dbReference type="GO" id="GO:0005929">
    <property type="term" value="C:cilium"/>
    <property type="evidence" value="ECO:0007669"/>
    <property type="project" value="GOC"/>
</dbReference>
<feature type="compositionally biased region" description="Low complexity" evidence="2">
    <location>
        <begin position="368"/>
        <end position="380"/>
    </location>
</feature>
<dbReference type="PANTHER" id="PTHR31540">
    <property type="entry name" value="CENTROSOMAL PROTEIN OF 131 KDA"/>
    <property type="match status" value="1"/>
</dbReference>
<evidence type="ECO:0000256" key="1">
    <source>
        <dbReference type="SAM" id="Coils"/>
    </source>
</evidence>
<organism evidence="3 4">
    <name type="scientific">Galbula dea</name>
    <dbReference type="NCBI Taxonomy" id="1109041"/>
    <lineage>
        <taxon>Eukaryota</taxon>
        <taxon>Metazoa</taxon>
        <taxon>Chordata</taxon>
        <taxon>Craniata</taxon>
        <taxon>Vertebrata</taxon>
        <taxon>Euteleostomi</taxon>
        <taxon>Archelosauria</taxon>
        <taxon>Archosauria</taxon>
        <taxon>Dinosauria</taxon>
        <taxon>Saurischia</taxon>
        <taxon>Theropoda</taxon>
        <taxon>Coelurosauria</taxon>
        <taxon>Aves</taxon>
        <taxon>Neognathae</taxon>
        <taxon>Neoaves</taxon>
        <taxon>Telluraves</taxon>
        <taxon>Coraciimorphae</taxon>
        <taxon>Piciformes</taxon>
        <taxon>Galbulidae</taxon>
        <taxon>Galbula</taxon>
    </lineage>
</organism>
<dbReference type="EMBL" id="VWZX01005784">
    <property type="protein sequence ID" value="NXI41691.1"/>
    <property type="molecule type" value="Genomic_DNA"/>
</dbReference>
<dbReference type="InterPro" id="IPR030465">
    <property type="entry name" value="CEP131"/>
</dbReference>
<dbReference type="AlphaFoldDB" id="A0A7K9T211"/>
<dbReference type="Proteomes" id="UP000566440">
    <property type="component" value="Unassembled WGS sequence"/>
</dbReference>
<protein>
    <submittedName>
        <fullName evidence="3">CP131 protein</fullName>
    </submittedName>
</protein>
<dbReference type="OrthoDB" id="197735at2759"/>
<dbReference type="GO" id="GO:0010824">
    <property type="term" value="P:regulation of centrosome duplication"/>
    <property type="evidence" value="ECO:0007669"/>
    <property type="project" value="TreeGrafter"/>
</dbReference>
<feature type="non-terminal residue" evidence="3">
    <location>
        <position position="1092"/>
    </location>
</feature>
<feature type="coiled-coil region" evidence="1">
    <location>
        <begin position="743"/>
        <end position="1091"/>
    </location>
</feature>
<feature type="region of interest" description="Disordered" evidence="2">
    <location>
        <begin position="24"/>
        <end position="146"/>
    </location>
</feature>
<accession>A0A7K9T211</accession>
<evidence type="ECO:0000256" key="2">
    <source>
        <dbReference type="SAM" id="MobiDB-lite"/>
    </source>
</evidence>